<dbReference type="InterPro" id="IPR011990">
    <property type="entry name" value="TPR-like_helical_dom_sf"/>
</dbReference>
<dbReference type="SUPFAM" id="SSF48452">
    <property type="entry name" value="TPR-like"/>
    <property type="match status" value="2"/>
</dbReference>
<protein>
    <submittedName>
        <fullName evidence="5">Molecular co-chaperone STI1</fullName>
    </submittedName>
</protein>
<dbReference type="InterPro" id="IPR019734">
    <property type="entry name" value="TPR_rpt"/>
</dbReference>
<dbReference type="PANTHER" id="PTHR46183">
    <property type="entry name" value="PROTEIN CLMP1"/>
    <property type="match status" value="1"/>
</dbReference>
<proteinExistence type="predicted"/>
<dbReference type="SMART" id="SM00028">
    <property type="entry name" value="TPR"/>
    <property type="match status" value="3"/>
</dbReference>
<sequence>MRARGPRAADPDDAVFQQRAIELKDEANALYRENRLKRALEVYEQALNLLDERDATRAMIYSNRAACFMKLGCYADVVAEAGRSLALDASSHKAYWHRAQAYERLGQVAKAKRDLQHVLTHDPEDVDAKRALDELNGVKPSAPAGLGGLGLQREKKAGGKKGAKKSDKGGADEAAAAQQQQQQQQQQRMTQQDPPALQIKAVFGQDVRMFSVFSTIGFKDLVTSIATKFNFAGQFSIKYEDEEGVMRNVQSKSDFQKSIYATSNRLRALATPPLIPYVKLFIQELPKIEDIELVDENGKPAGLAPNEVVEIDEWILDFSSLFREHLGIDAEGHLDLNQDVRTRSAAYFFSTKTLLYERSDDDKQELTTSLISVIIVFANVFRSYRELLSMGRALFFSCTFRAVSRFALAHRISDDEAKELLNGAIAKFQEAAAACMFNWGNVHMCQARKKMDGGREPPTEEGTPGAAITIADNFAEVEELMELAKTRFEKALSIKPDHHDTHIALAQRRYERSRLLCAAAGLSGEDGKVPSGHDAKKRAAEAEAEFEGAAEDYKTALGNLPEEVPKEKTEEEKAHFQTLVDEAIARGEEPPSVEEPSLKAQVRVMLGNTLFEHSQMLARLGKTWRPMLDESLVHFKDAGCVQADIDNAIKMHKGLRMETGK</sequence>
<gene>
    <name evidence="5" type="ORF">BE221DRAFT_103195</name>
</gene>
<dbReference type="PANTHER" id="PTHR46183:SF8">
    <property type="entry name" value="PROTEIN CLMP1"/>
    <property type="match status" value="1"/>
</dbReference>
<reference evidence="5" key="1">
    <citation type="submission" date="2017-04" db="EMBL/GenBank/DDBJ databases">
        <title>Population genomics of picophytoplankton unveils novel chromosome hypervariability.</title>
        <authorList>
            <consortium name="DOE Joint Genome Institute"/>
            <person name="Blanc-Mathieu R."/>
            <person name="Krasovec M."/>
            <person name="Hebrard M."/>
            <person name="Yau S."/>
            <person name="Desgranges E."/>
            <person name="Martin J."/>
            <person name="Schackwitz W."/>
            <person name="Kuo A."/>
            <person name="Salin G."/>
            <person name="Donnadieu C."/>
            <person name="Desdevises Y."/>
            <person name="Sanchez-Ferandin S."/>
            <person name="Moreau H."/>
            <person name="Rivals E."/>
            <person name="Grigoriev I.V."/>
            <person name="Grimsley N."/>
            <person name="Eyre-Walker A."/>
            <person name="Piganeau G."/>
        </authorList>
    </citation>
    <scope>NUCLEOTIDE SEQUENCE [LARGE SCALE GENOMIC DNA]</scope>
    <source>
        <strain evidence="5">RCC 1115</strain>
    </source>
</reference>
<dbReference type="Pfam" id="PF13181">
    <property type="entry name" value="TPR_8"/>
    <property type="match status" value="1"/>
</dbReference>
<feature type="domain" description="PB1" evidence="4">
    <location>
        <begin position="198"/>
        <end position="259"/>
    </location>
</feature>
<dbReference type="PROSITE" id="PS50005">
    <property type="entry name" value="TPR"/>
    <property type="match status" value="1"/>
</dbReference>
<name>A0A1Y5I2S4_OSTTA</name>
<dbReference type="InterPro" id="IPR000270">
    <property type="entry name" value="PB1_dom"/>
</dbReference>
<feature type="region of interest" description="Disordered" evidence="3">
    <location>
        <begin position="137"/>
        <end position="193"/>
    </location>
</feature>
<dbReference type="AlphaFoldDB" id="A0A1Y5I2S4"/>
<dbReference type="Proteomes" id="UP000195557">
    <property type="component" value="Unassembled WGS sequence"/>
</dbReference>
<feature type="repeat" description="TPR" evidence="2">
    <location>
        <begin position="92"/>
        <end position="125"/>
    </location>
</feature>
<accession>A0A1Y5I2S4</accession>
<dbReference type="InterPro" id="IPR044517">
    <property type="entry name" value="PHOX1-4"/>
</dbReference>
<evidence type="ECO:0000256" key="3">
    <source>
        <dbReference type="SAM" id="MobiDB-lite"/>
    </source>
</evidence>
<dbReference type="OMA" id="GGMNNEE"/>
<feature type="compositionally biased region" description="Low complexity" evidence="3">
    <location>
        <begin position="172"/>
        <end position="187"/>
    </location>
</feature>
<keyword evidence="1" id="KW-0677">Repeat</keyword>
<dbReference type="Gene3D" id="3.10.20.90">
    <property type="entry name" value="Phosphatidylinositol 3-kinase Catalytic Subunit, Chain A, domain 1"/>
    <property type="match status" value="1"/>
</dbReference>
<dbReference type="Pfam" id="PF00564">
    <property type="entry name" value="PB1"/>
    <property type="match status" value="1"/>
</dbReference>
<evidence type="ECO:0000256" key="2">
    <source>
        <dbReference type="PROSITE-ProRule" id="PRU00339"/>
    </source>
</evidence>
<dbReference type="CDD" id="cd05992">
    <property type="entry name" value="PB1"/>
    <property type="match status" value="1"/>
</dbReference>
<evidence type="ECO:0000256" key="1">
    <source>
        <dbReference type="ARBA" id="ARBA00022737"/>
    </source>
</evidence>
<dbReference type="Gene3D" id="1.25.40.10">
    <property type="entry name" value="Tetratricopeptide repeat domain"/>
    <property type="match status" value="2"/>
</dbReference>
<evidence type="ECO:0000259" key="4">
    <source>
        <dbReference type="Pfam" id="PF00564"/>
    </source>
</evidence>
<dbReference type="EMBL" id="KZ155838">
    <property type="protein sequence ID" value="OUS42464.1"/>
    <property type="molecule type" value="Genomic_DNA"/>
</dbReference>
<organism evidence="5">
    <name type="scientific">Ostreococcus tauri</name>
    <name type="common">Marine green alga</name>
    <dbReference type="NCBI Taxonomy" id="70448"/>
    <lineage>
        <taxon>Eukaryota</taxon>
        <taxon>Viridiplantae</taxon>
        <taxon>Chlorophyta</taxon>
        <taxon>Mamiellophyceae</taxon>
        <taxon>Mamiellales</taxon>
        <taxon>Bathycoccaceae</taxon>
        <taxon>Ostreococcus</taxon>
    </lineage>
</organism>
<keyword evidence="2" id="KW-0802">TPR repeat</keyword>
<evidence type="ECO:0000313" key="5">
    <source>
        <dbReference type="EMBL" id="OUS42464.1"/>
    </source>
</evidence>
<dbReference type="SUPFAM" id="SSF54277">
    <property type="entry name" value="CAD &amp; PB1 domains"/>
    <property type="match status" value="1"/>
</dbReference>